<dbReference type="EMBL" id="QTJX01000009">
    <property type="protein sequence ID" value="RDY57578.1"/>
    <property type="molecule type" value="Genomic_DNA"/>
</dbReference>
<reference evidence="2 3" key="1">
    <citation type="submission" date="2018-08" db="EMBL/GenBank/DDBJ databases">
        <title>Muricauda nanhaiensis sp. nov., isolated from seawater of the South China Sea.</title>
        <authorList>
            <person name="Dang Y."/>
        </authorList>
    </citation>
    <scope>NUCLEOTIDE SEQUENCE [LARGE SCALE GENOMIC DNA]</scope>
    <source>
        <strain evidence="2 3">SM1704</strain>
    </source>
</reference>
<feature type="domain" description="BioF2-like acetyltransferase" evidence="1">
    <location>
        <begin position="152"/>
        <end position="281"/>
    </location>
</feature>
<evidence type="ECO:0000313" key="3">
    <source>
        <dbReference type="Proteomes" id="UP000261828"/>
    </source>
</evidence>
<comment type="caution">
    <text evidence="2">The sequence shown here is derived from an EMBL/GenBank/DDBJ whole genome shotgun (WGS) entry which is preliminary data.</text>
</comment>
<gene>
    <name evidence="2" type="ORF">DX873_18395</name>
</gene>
<evidence type="ECO:0000259" key="1">
    <source>
        <dbReference type="Pfam" id="PF13480"/>
    </source>
</evidence>
<dbReference type="AlphaFoldDB" id="A0A371JKW8"/>
<dbReference type="SUPFAM" id="SSF55729">
    <property type="entry name" value="Acyl-CoA N-acyltransferases (Nat)"/>
    <property type="match status" value="1"/>
</dbReference>
<dbReference type="Gene3D" id="3.40.630.30">
    <property type="match status" value="1"/>
</dbReference>
<dbReference type="InterPro" id="IPR016181">
    <property type="entry name" value="Acyl_CoA_acyltransferase"/>
</dbReference>
<sequence length="339" mass="39202">MIKIISNKVEWDEWLSQMDYLDFYHTYDYHQLFCTPSEMAILIAYENGNTRIGLPMVKRNLGNGYYDLTSVHGYVGPIYKNVDCDIDNTNFSKKLKNILQKEKIVTVFSKLNPYIPMQNTILENIGQTENVGELVYFDQTANDEDQCSAYNRNTRQILKKLKKTSKVKVGNTESDIETFIAHYHKSLDRLKAKQLFYFGAQYFKTLAESDFFSSEVLFTVDSETDEIMAGALLIQSKKIAHIELAFSVEKYFKSSPLRLLFDECRQRSKKEGTTVLNLGGGIGGREGSLMKFKSSFSQNYAKFNVWKYIVEPDVYKSMLTQEQKDADTNFFPKYRLETA</sequence>
<organism evidence="2 3">
    <name type="scientific">Flagellimonas nanhaiensis</name>
    <dbReference type="NCBI Taxonomy" id="2292706"/>
    <lineage>
        <taxon>Bacteria</taxon>
        <taxon>Pseudomonadati</taxon>
        <taxon>Bacteroidota</taxon>
        <taxon>Flavobacteriia</taxon>
        <taxon>Flavobacteriales</taxon>
        <taxon>Flavobacteriaceae</taxon>
        <taxon>Flagellimonas</taxon>
    </lineage>
</organism>
<protein>
    <submittedName>
        <fullName evidence="2">GNAT family N-acetyltransferase</fullName>
    </submittedName>
</protein>
<evidence type="ECO:0000313" key="2">
    <source>
        <dbReference type="EMBL" id="RDY57578.1"/>
    </source>
</evidence>
<dbReference type="Proteomes" id="UP000261828">
    <property type="component" value="Unassembled WGS sequence"/>
</dbReference>
<proteinExistence type="predicted"/>
<accession>A0A371JKW8</accession>
<name>A0A371JKW8_9FLAO</name>
<dbReference type="RefSeq" id="WP_116185965.1">
    <property type="nucleotide sequence ID" value="NZ_QTJX01000009.1"/>
</dbReference>
<keyword evidence="3" id="KW-1185">Reference proteome</keyword>
<dbReference type="InterPro" id="IPR050644">
    <property type="entry name" value="PG_Glycine_Bridge_Synth"/>
</dbReference>
<dbReference type="GO" id="GO:0016740">
    <property type="term" value="F:transferase activity"/>
    <property type="evidence" value="ECO:0007669"/>
    <property type="project" value="UniProtKB-KW"/>
</dbReference>
<dbReference type="PANTHER" id="PTHR36174">
    <property type="entry name" value="LIPID II:GLYCINE GLYCYLTRANSFERASE"/>
    <property type="match status" value="1"/>
</dbReference>
<keyword evidence="2" id="KW-0808">Transferase</keyword>
<dbReference type="OrthoDB" id="9785911at2"/>
<dbReference type="InterPro" id="IPR038740">
    <property type="entry name" value="BioF2-like_GNAT_dom"/>
</dbReference>
<dbReference type="Pfam" id="PF13480">
    <property type="entry name" value="Acetyltransf_6"/>
    <property type="match status" value="1"/>
</dbReference>
<dbReference type="PANTHER" id="PTHR36174:SF1">
    <property type="entry name" value="LIPID II:GLYCINE GLYCYLTRANSFERASE"/>
    <property type="match status" value="1"/>
</dbReference>